<keyword evidence="3" id="KW-1185">Reference proteome</keyword>
<feature type="chain" id="PRO_5041375847" evidence="1">
    <location>
        <begin position="22"/>
        <end position="222"/>
    </location>
</feature>
<organism evidence="2 3">
    <name type="scientific">Lentinula raphanica</name>
    <dbReference type="NCBI Taxonomy" id="153919"/>
    <lineage>
        <taxon>Eukaryota</taxon>
        <taxon>Fungi</taxon>
        <taxon>Dikarya</taxon>
        <taxon>Basidiomycota</taxon>
        <taxon>Agaricomycotina</taxon>
        <taxon>Agaricomycetes</taxon>
        <taxon>Agaricomycetidae</taxon>
        <taxon>Agaricales</taxon>
        <taxon>Marasmiineae</taxon>
        <taxon>Omphalotaceae</taxon>
        <taxon>Lentinula</taxon>
    </lineage>
</organism>
<comment type="caution">
    <text evidence="2">The sequence shown here is derived from an EMBL/GenBank/DDBJ whole genome shotgun (WGS) entry which is preliminary data.</text>
</comment>
<dbReference type="Proteomes" id="UP001163846">
    <property type="component" value="Unassembled WGS sequence"/>
</dbReference>
<name>A0AA38PEV8_9AGAR</name>
<evidence type="ECO:0000256" key="1">
    <source>
        <dbReference type="SAM" id="SignalP"/>
    </source>
</evidence>
<sequence>MVHFLNVLAFLLTVETASVLSVPVSVPDSDGAVVPVSEGRVVPRSNGSDLGQGHTSVILPRAASEEPYNDGAVRLQEEEIEQMKQFLQSDCKIDDHESSFLFEDLQTSGGTRKDLAIIQLISAVEKCNDQLSPAQRHQLPDAARALLESNSQFQAAPAKVKSNTLSAPLLKTGRVVVNPGKKSGALYQKTVPYRKSKFGRKAVTPKKELPKDYEDDIFAFDS</sequence>
<accession>A0AA38PEV8</accession>
<reference evidence="2" key="1">
    <citation type="submission" date="2022-08" db="EMBL/GenBank/DDBJ databases">
        <authorList>
            <consortium name="DOE Joint Genome Institute"/>
            <person name="Min B."/>
            <person name="Riley R."/>
            <person name="Sierra-Patev S."/>
            <person name="Naranjo-Ortiz M."/>
            <person name="Looney B."/>
            <person name="Konkel Z."/>
            <person name="Slot J.C."/>
            <person name="Sakamoto Y."/>
            <person name="Steenwyk J.L."/>
            <person name="Rokas A."/>
            <person name="Carro J."/>
            <person name="Camarero S."/>
            <person name="Ferreira P."/>
            <person name="Molpeceres G."/>
            <person name="Ruiz-Duenas F.J."/>
            <person name="Serrano A."/>
            <person name="Henrissat B."/>
            <person name="Drula E."/>
            <person name="Hughes K.W."/>
            <person name="Mata J.L."/>
            <person name="Ishikawa N.K."/>
            <person name="Vargas-Isla R."/>
            <person name="Ushijima S."/>
            <person name="Smith C.A."/>
            <person name="Ahrendt S."/>
            <person name="Andreopoulos W."/>
            <person name="He G."/>
            <person name="Labutti K."/>
            <person name="Lipzen A."/>
            <person name="Ng V."/>
            <person name="Sandor L."/>
            <person name="Barry K."/>
            <person name="Martinez A.T."/>
            <person name="Xiao Y."/>
            <person name="Gibbons J.G."/>
            <person name="Terashima K."/>
            <person name="Hibbett D.S."/>
            <person name="Grigoriev I.V."/>
        </authorList>
    </citation>
    <scope>NUCLEOTIDE SEQUENCE</scope>
    <source>
        <strain evidence="2">TFB9207</strain>
    </source>
</reference>
<protein>
    <submittedName>
        <fullName evidence="2">Uncharacterized protein</fullName>
    </submittedName>
</protein>
<gene>
    <name evidence="2" type="ORF">F5878DRAFT_610640</name>
</gene>
<keyword evidence="1" id="KW-0732">Signal</keyword>
<dbReference type="EMBL" id="MU806045">
    <property type="protein sequence ID" value="KAJ3841281.1"/>
    <property type="molecule type" value="Genomic_DNA"/>
</dbReference>
<proteinExistence type="predicted"/>
<evidence type="ECO:0000313" key="3">
    <source>
        <dbReference type="Proteomes" id="UP001163846"/>
    </source>
</evidence>
<dbReference type="AlphaFoldDB" id="A0AA38PEV8"/>
<evidence type="ECO:0000313" key="2">
    <source>
        <dbReference type="EMBL" id="KAJ3841281.1"/>
    </source>
</evidence>
<feature type="signal peptide" evidence="1">
    <location>
        <begin position="1"/>
        <end position="21"/>
    </location>
</feature>